<dbReference type="InterPro" id="IPR001810">
    <property type="entry name" value="F-box_dom"/>
</dbReference>
<dbReference type="OrthoDB" id="1259151at2759"/>
<dbReference type="SUPFAM" id="SSF81383">
    <property type="entry name" value="F-box domain"/>
    <property type="match status" value="1"/>
</dbReference>
<sequence>MTVIDLPGDILILILYYLPLRDLSALCATCKTFNSLVNNIGWTNYRRVHPRPSYSLHKSRQLWAPRLHVRYDTLTAASWKSARFVARPLSVPWAGRLQPTMAISTSRLVIAAGTDIYSYKFGISTRGDTPSVKLEGHSRLSENHSSRRDITSIAFVQDGGLDRTVVCGFRDGTISKVVLSANTNTGTLTPKITHSSQEGDLIESLSSEGALLLSVTASGKVKLTDMPSLQTTSSLDLGKRAWTSHLCMASSSPFVALGTSSRTPLFVHSIREGGLSKLPTAILGGKRNDSTTSAVYGISRAPLSAPWGSSPQIIVSGWFDGIVRCYDLRSSLREVDLISAIPGVPAPLQPVLSLYDPLSYDPIYSVSSGGGTSSHIAAGSARHSVVSFWDIRSLSAGWSVYAPGNDRSPVYSVILESSRLFGATESRPFVYDFGPGVTVDTYPRISTEGLRQRRSNPASFYVTKYSHSSSHEY</sequence>
<dbReference type="Pfam" id="PF12937">
    <property type="entry name" value="F-box-like"/>
    <property type="match status" value="1"/>
</dbReference>
<dbReference type="EMBL" id="AWSO01000063">
    <property type="protein sequence ID" value="ESK95748.1"/>
    <property type="molecule type" value="Genomic_DNA"/>
</dbReference>
<proteinExistence type="predicted"/>
<gene>
    <name evidence="2" type="ORF">Moror_12477</name>
</gene>
<dbReference type="HOGENOM" id="CLU_566242_0_0_1"/>
<protein>
    <recommendedName>
        <fullName evidence="1">F-box domain-containing protein</fullName>
    </recommendedName>
</protein>
<dbReference type="PROSITE" id="PS50181">
    <property type="entry name" value="FBOX"/>
    <property type="match status" value="1"/>
</dbReference>
<dbReference type="InterPro" id="IPR036047">
    <property type="entry name" value="F-box-like_dom_sf"/>
</dbReference>
<accession>V2X999</accession>
<dbReference type="SMART" id="SM00256">
    <property type="entry name" value="FBOX"/>
    <property type="match status" value="1"/>
</dbReference>
<reference evidence="2 3" key="1">
    <citation type="journal article" date="2014" name="BMC Genomics">
        <title>Genome and secretome analysis of the hemibiotrophic fungal pathogen, Moniliophthora roreri, which causes frosty pod rot disease of cacao: mechanisms of the biotrophic and necrotrophic phases.</title>
        <authorList>
            <person name="Meinhardt L.W."/>
            <person name="Costa G.G.L."/>
            <person name="Thomazella D.P.T."/>
            <person name="Teixeira P.J.P.L."/>
            <person name="Carazzolle M.F."/>
            <person name="Schuster S.C."/>
            <person name="Carlson J.E."/>
            <person name="Guiltinan M.J."/>
            <person name="Mieczkowski P."/>
            <person name="Farmer A."/>
            <person name="Ramaraj T."/>
            <person name="Crozier J."/>
            <person name="Davis R.E."/>
            <person name="Shao J."/>
            <person name="Melnick R.L."/>
            <person name="Pereira G.A.G."/>
            <person name="Bailey B.A."/>
        </authorList>
    </citation>
    <scope>NUCLEOTIDE SEQUENCE [LARGE SCALE GENOMIC DNA]</scope>
    <source>
        <strain evidence="2 3">MCA 2997</strain>
    </source>
</reference>
<dbReference type="SUPFAM" id="SSF50978">
    <property type="entry name" value="WD40 repeat-like"/>
    <property type="match status" value="1"/>
</dbReference>
<feature type="domain" description="F-box" evidence="1">
    <location>
        <begin position="1"/>
        <end position="48"/>
    </location>
</feature>
<comment type="caution">
    <text evidence="2">The sequence shown here is derived from an EMBL/GenBank/DDBJ whole genome shotgun (WGS) entry which is preliminary data.</text>
</comment>
<keyword evidence="3" id="KW-1185">Reference proteome</keyword>
<organism evidence="2 3">
    <name type="scientific">Moniliophthora roreri (strain MCA 2997)</name>
    <name type="common">Cocoa frosty pod rot fungus</name>
    <name type="synonym">Crinipellis roreri</name>
    <dbReference type="NCBI Taxonomy" id="1381753"/>
    <lineage>
        <taxon>Eukaryota</taxon>
        <taxon>Fungi</taxon>
        <taxon>Dikarya</taxon>
        <taxon>Basidiomycota</taxon>
        <taxon>Agaricomycotina</taxon>
        <taxon>Agaricomycetes</taxon>
        <taxon>Agaricomycetidae</taxon>
        <taxon>Agaricales</taxon>
        <taxon>Marasmiineae</taxon>
        <taxon>Marasmiaceae</taxon>
        <taxon>Moniliophthora</taxon>
    </lineage>
</organism>
<name>V2X999_MONRO</name>
<dbReference type="InterPro" id="IPR015943">
    <property type="entry name" value="WD40/YVTN_repeat-like_dom_sf"/>
</dbReference>
<dbReference type="KEGG" id="mrr:Moror_12477"/>
<dbReference type="Proteomes" id="UP000017559">
    <property type="component" value="Unassembled WGS sequence"/>
</dbReference>
<dbReference type="AlphaFoldDB" id="V2X999"/>
<evidence type="ECO:0000313" key="3">
    <source>
        <dbReference type="Proteomes" id="UP000017559"/>
    </source>
</evidence>
<evidence type="ECO:0000259" key="1">
    <source>
        <dbReference type="PROSITE" id="PS50181"/>
    </source>
</evidence>
<evidence type="ECO:0000313" key="2">
    <source>
        <dbReference type="EMBL" id="ESK95748.1"/>
    </source>
</evidence>
<dbReference type="Gene3D" id="2.130.10.10">
    <property type="entry name" value="YVTN repeat-like/Quinoprotein amine dehydrogenase"/>
    <property type="match status" value="1"/>
</dbReference>
<dbReference type="InterPro" id="IPR036322">
    <property type="entry name" value="WD40_repeat_dom_sf"/>
</dbReference>